<dbReference type="EMBL" id="JACCBD010000001">
    <property type="protein sequence ID" value="NYD27716.1"/>
    <property type="molecule type" value="Genomic_DNA"/>
</dbReference>
<dbReference type="GO" id="GO:0005737">
    <property type="term" value="C:cytoplasm"/>
    <property type="evidence" value="ECO:0007669"/>
    <property type="project" value="TreeGrafter"/>
</dbReference>
<dbReference type="InterPro" id="IPR016181">
    <property type="entry name" value="Acyl_CoA_acyltransferase"/>
</dbReference>
<proteinExistence type="inferred from homology"/>
<evidence type="ECO:0000256" key="2">
    <source>
        <dbReference type="ARBA" id="ARBA00023315"/>
    </source>
</evidence>
<protein>
    <submittedName>
        <fullName evidence="5">Ribosomal-protein-alanine N-acetyltransferase</fullName>
        <ecNumber evidence="5">2.3.1.267</ecNumber>
    </submittedName>
</protein>
<sequence>MFGADGGELPSSLSAGRVGIRLIRRRDARALEALLRDNREWLTPWEATHPGGAGPVPGTVSLKPSIKRMLEQHREGRGVPFVITYDGMVVGQLSASDISRGALWSASIGYWIDGGHAGRNITPTAVALAVDYLFATVGLHRVEMCIRPENAASLRIPEKLGFRYEGRRLRYIHIDGAWRDHDSFAVTREEVRGSMLSRLDEPA</sequence>
<dbReference type="GO" id="GO:0008999">
    <property type="term" value="F:protein-N-terminal-alanine acetyltransferase activity"/>
    <property type="evidence" value="ECO:0007669"/>
    <property type="project" value="UniProtKB-EC"/>
</dbReference>
<organism evidence="5 6">
    <name type="scientific">Leucobacter aridicollis</name>
    <dbReference type="NCBI Taxonomy" id="283878"/>
    <lineage>
        <taxon>Bacteria</taxon>
        <taxon>Bacillati</taxon>
        <taxon>Actinomycetota</taxon>
        <taxon>Actinomycetes</taxon>
        <taxon>Micrococcales</taxon>
        <taxon>Microbacteriaceae</taxon>
        <taxon>Leucobacter</taxon>
    </lineage>
</organism>
<dbReference type="PROSITE" id="PS51186">
    <property type="entry name" value="GNAT"/>
    <property type="match status" value="1"/>
</dbReference>
<evidence type="ECO:0000256" key="3">
    <source>
        <dbReference type="ARBA" id="ARBA00038502"/>
    </source>
</evidence>
<dbReference type="InterPro" id="IPR051531">
    <property type="entry name" value="N-acetyltransferase"/>
</dbReference>
<dbReference type="EC" id="2.3.1.267" evidence="5"/>
<keyword evidence="2 5" id="KW-0012">Acyltransferase</keyword>
<dbReference type="RefSeq" id="WP_121077975.1">
    <property type="nucleotide sequence ID" value="NZ_BAAALZ010000001.1"/>
</dbReference>
<keyword evidence="6" id="KW-1185">Reference proteome</keyword>
<dbReference type="Proteomes" id="UP000586095">
    <property type="component" value="Unassembled WGS sequence"/>
</dbReference>
<dbReference type="InterPro" id="IPR000182">
    <property type="entry name" value="GNAT_dom"/>
</dbReference>
<gene>
    <name evidence="5" type="ORF">BJ960_002519</name>
</gene>
<accession>A0A852REB4</accession>
<name>A0A852REB4_9MICO</name>
<evidence type="ECO:0000259" key="4">
    <source>
        <dbReference type="PROSITE" id="PS51186"/>
    </source>
</evidence>
<dbReference type="Gene3D" id="3.40.630.30">
    <property type="match status" value="1"/>
</dbReference>
<feature type="domain" description="N-acetyltransferase" evidence="4">
    <location>
        <begin position="18"/>
        <end position="189"/>
    </location>
</feature>
<evidence type="ECO:0000256" key="1">
    <source>
        <dbReference type="ARBA" id="ARBA00022679"/>
    </source>
</evidence>
<dbReference type="Pfam" id="PF13302">
    <property type="entry name" value="Acetyltransf_3"/>
    <property type="match status" value="1"/>
</dbReference>
<evidence type="ECO:0000313" key="6">
    <source>
        <dbReference type="Proteomes" id="UP000586095"/>
    </source>
</evidence>
<comment type="caution">
    <text evidence="5">The sequence shown here is derived from an EMBL/GenBank/DDBJ whole genome shotgun (WGS) entry which is preliminary data.</text>
</comment>
<reference evidence="5 6" key="1">
    <citation type="submission" date="2020-07" db="EMBL/GenBank/DDBJ databases">
        <title>Sequencing the genomes of 1000 actinobacteria strains.</title>
        <authorList>
            <person name="Klenk H.-P."/>
        </authorList>
    </citation>
    <scope>NUCLEOTIDE SEQUENCE [LARGE SCALE GENOMIC DNA]</scope>
    <source>
        <strain evidence="5 6">DSM 17380</strain>
    </source>
</reference>
<evidence type="ECO:0000313" key="5">
    <source>
        <dbReference type="EMBL" id="NYD27716.1"/>
    </source>
</evidence>
<keyword evidence="1 5" id="KW-0808">Transferase</keyword>
<dbReference type="PANTHER" id="PTHR43792:SF8">
    <property type="entry name" value="[RIBOSOMAL PROTEIN US5]-ALANINE N-ACETYLTRANSFERASE"/>
    <property type="match status" value="1"/>
</dbReference>
<comment type="similarity">
    <text evidence="3">Belongs to the acetyltransferase family. RimJ subfamily.</text>
</comment>
<dbReference type="SUPFAM" id="SSF55729">
    <property type="entry name" value="Acyl-CoA N-acyltransferases (Nat)"/>
    <property type="match status" value="1"/>
</dbReference>
<dbReference type="AlphaFoldDB" id="A0A852REB4"/>
<dbReference type="PANTHER" id="PTHR43792">
    <property type="entry name" value="GNAT FAMILY, PUTATIVE (AFU_ORTHOLOGUE AFUA_3G00765)-RELATED-RELATED"/>
    <property type="match status" value="1"/>
</dbReference>